<dbReference type="RefSeq" id="WP_090712657.1">
    <property type="nucleotide sequence ID" value="NZ_FOVM01000009.1"/>
</dbReference>
<organism evidence="3 4">
    <name type="scientific">Mycetocola miduiensis</name>
    <dbReference type="NCBI Taxonomy" id="995034"/>
    <lineage>
        <taxon>Bacteria</taxon>
        <taxon>Bacillati</taxon>
        <taxon>Actinomycetota</taxon>
        <taxon>Actinomycetes</taxon>
        <taxon>Micrococcales</taxon>
        <taxon>Microbacteriaceae</taxon>
        <taxon>Mycetocola</taxon>
    </lineage>
</organism>
<keyword evidence="2" id="KW-1133">Transmembrane helix</keyword>
<dbReference type="STRING" id="995034.SAMN05216219_2879"/>
<name>A0A1I5DFP6_9MICO</name>
<dbReference type="AlphaFoldDB" id="A0A1I5DFP6"/>
<feature type="compositionally biased region" description="Basic and acidic residues" evidence="1">
    <location>
        <begin position="1"/>
        <end position="12"/>
    </location>
</feature>
<feature type="region of interest" description="Disordered" evidence="1">
    <location>
        <begin position="1"/>
        <end position="166"/>
    </location>
</feature>
<evidence type="ECO:0000313" key="3">
    <source>
        <dbReference type="EMBL" id="SFN97947.1"/>
    </source>
</evidence>
<evidence type="ECO:0008006" key="5">
    <source>
        <dbReference type="Google" id="ProtNLM"/>
    </source>
</evidence>
<evidence type="ECO:0000256" key="1">
    <source>
        <dbReference type="SAM" id="MobiDB-lite"/>
    </source>
</evidence>
<sequence length="493" mass="51975">MATDDKAPEAAHGDGSVPQGGSADTPQQDAPDQQAYAQGSAYAQEAYGQPAADQEAPYSPAAGAPRNPYSQGQNQNPFSDQAPYGQEPNGPQNPYSQNPYGQNPYGQGQTPADAYSQGAQQAASYTQGAYSQGAPQAGYPQGAGHPYGTAPAGYPQPLTSQRPPMDPRKKKKVILFSALAAGLVLLLIIGSVIIKVIGGTQYGPEAKVEAYLSAISQGKASEANKLVDPGVSEGAAALLSNDILKGSKALMKNPKVTDVSSRGDSAMVEVSYSIDGTVYDGILELSKNGKQAGVFDNWTIDKPLLASVYVYPNQDSNVSINGVDVDFGKGYELLAYPAAYEVGAPEGKFFEAETQTFVAATGSKASYESIALELAPTKELTDEIQAQVNQYMDTCATQTVANPENCNLRTNYYLHFSGEPTFSYKVVKYPTVTVNEMGTRFEADKGQASATASGELAYPGGEGTSTYTWDDWGISGSVVIDGDTVTIEEVYGF</sequence>
<keyword evidence="2" id="KW-0472">Membrane</keyword>
<feature type="compositionally biased region" description="Polar residues" evidence="1">
    <location>
        <begin position="68"/>
        <end position="79"/>
    </location>
</feature>
<feature type="compositionally biased region" description="Low complexity" evidence="1">
    <location>
        <begin position="23"/>
        <end position="49"/>
    </location>
</feature>
<dbReference type="Proteomes" id="UP000198867">
    <property type="component" value="Unassembled WGS sequence"/>
</dbReference>
<dbReference type="EMBL" id="FOVM01000009">
    <property type="protein sequence ID" value="SFN97947.1"/>
    <property type="molecule type" value="Genomic_DNA"/>
</dbReference>
<proteinExistence type="predicted"/>
<dbReference type="OrthoDB" id="5181884at2"/>
<protein>
    <recommendedName>
        <fullName evidence="5">DUF4878 domain-containing protein</fullName>
    </recommendedName>
</protein>
<keyword evidence="2" id="KW-0812">Transmembrane</keyword>
<feature type="compositionally biased region" description="Polar residues" evidence="1">
    <location>
        <begin position="89"/>
        <end position="110"/>
    </location>
</feature>
<gene>
    <name evidence="3" type="ORF">SAMN05216219_2879</name>
</gene>
<feature type="transmembrane region" description="Helical" evidence="2">
    <location>
        <begin position="173"/>
        <end position="194"/>
    </location>
</feature>
<evidence type="ECO:0000256" key="2">
    <source>
        <dbReference type="SAM" id="Phobius"/>
    </source>
</evidence>
<keyword evidence="4" id="KW-1185">Reference proteome</keyword>
<evidence type="ECO:0000313" key="4">
    <source>
        <dbReference type="Proteomes" id="UP000198867"/>
    </source>
</evidence>
<reference evidence="4" key="1">
    <citation type="submission" date="2016-10" db="EMBL/GenBank/DDBJ databases">
        <authorList>
            <person name="Varghese N."/>
            <person name="Submissions S."/>
        </authorList>
    </citation>
    <scope>NUCLEOTIDE SEQUENCE [LARGE SCALE GENOMIC DNA]</scope>
    <source>
        <strain evidence="4">CGMCC 1.11101</strain>
    </source>
</reference>
<feature type="compositionally biased region" description="Low complexity" evidence="1">
    <location>
        <begin position="114"/>
        <end position="146"/>
    </location>
</feature>
<accession>A0A1I5DFP6</accession>